<dbReference type="Pfam" id="PF00625">
    <property type="entry name" value="Guanylate_kin"/>
    <property type="match status" value="1"/>
</dbReference>
<evidence type="ECO:0000256" key="9">
    <source>
        <dbReference type="ARBA" id="ARBA00022777"/>
    </source>
</evidence>
<dbReference type="SUPFAM" id="SSF52540">
    <property type="entry name" value="P-loop containing nucleoside triphosphate hydrolases"/>
    <property type="match status" value="1"/>
</dbReference>
<dbReference type="PROSITE" id="PS00856">
    <property type="entry name" value="GUANYLATE_KINASE_1"/>
    <property type="match status" value="1"/>
</dbReference>
<keyword evidence="9 13" id="KW-0418">Kinase</keyword>
<dbReference type="PROSITE" id="PS50052">
    <property type="entry name" value="GUANYLATE_KINASE_2"/>
    <property type="match status" value="1"/>
</dbReference>
<evidence type="ECO:0000256" key="11">
    <source>
        <dbReference type="ARBA" id="ARBA00030128"/>
    </source>
</evidence>
<comment type="subcellular location">
    <subcellularLocation>
        <location evidence="2 13">Cytoplasm</location>
    </subcellularLocation>
</comment>
<feature type="domain" description="Guanylate kinase-like" evidence="14">
    <location>
        <begin position="8"/>
        <end position="186"/>
    </location>
</feature>
<keyword evidence="7 13" id="KW-0808">Transferase</keyword>
<dbReference type="GO" id="GO:0004385">
    <property type="term" value="F:GMP kinase activity"/>
    <property type="evidence" value="ECO:0007669"/>
    <property type="project" value="UniProtKB-UniRule"/>
</dbReference>
<accession>A0A388SB81</accession>
<dbReference type="OrthoDB" id="9808150at2"/>
<evidence type="ECO:0000256" key="1">
    <source>
        <dbReference type="ARBA" id="ARBA00003531"/>
    </source>
</evidence>
<evidence type="ECO:0000256" key="12">
    <source>
        <dbReference type="ARBA" id="ARBA00048594"/>
    </source>
</evidence>
<evidence type="ECO:0000256" key="2">
    <source>
        <dbReference type="ARBA" id="ARBA00004496"/>
    </source>
</evidence>
<gene>
    <name evidence="13 15" type="primary">gmk</name>
    <name evidence="15" type="ORF">MESMUL_09210</name>
</gene>
<keyword evidence="10 13" id="KW-0067">ATP-binding</keyword>
<dbReference type="PANTHER" id="PTHR23117">
    <property type="entry name" value="GUANYLATE KINASE-RELATED"/>
    <property type="match status" value="1"/>
</dbReference>
<dbReference type="InterPro" id="IPR027417">
    <property type="entry name" value="P-loop_NTPase"/>
</dbReference>
<evidence type="ECO:0000259" key="14">
    <source>
        <dbReference type="PROSITE" id="PS50052"/>
    </source>
</evidence>
<accession>A0A401LJH2</accession>
<dbReference type="FunFam" id="3.30.63.10:FF:000005">
    <property type="entry name" value="Guanylate kinase"/>
    <property type="match status" value="1"/>
</dbReference>
<evidence type="ECO:0000256" key="13">
    <source>
        <dbReference type="HAMAP-Rule" id="MF_00328"/>
    </source>
</evidence>
<feature type="binding site" evidence="13">
    <location>
        <begin position="15"/>
        <end position="22"/>
    </location>
    <ligand>
        <name>ATP</name>
        <dbReference type="ChEBI" id="CHEBI:30616"/>
    </ligand>
</feature>
<evidence type="ECO:0000256" key="8">
    <source>
        <dbReference type="ARBA" id="ARBA00022741"/>
    </source>
</evidence>
<keyword evidence="6 13" id="KW-0963">Cytoplasm</keyword>
<dbReference type="InterPro" id="IPR017665">
    <property type="entry name" value="Guanylate_kinase"/>
</dbReference>
<dbReference type="NCBIfam" id="TIGR03263">
    <property type="entry name" value="guanyl_kin"/>
    <property type="match status" value="1"/>
</dbReference>
<evidence type="ECO:0000313" key="16">
    <source>
        <dbReference type="Proteomes" id="UP000266091"/>
    </source>
</evidence>
<proteinExistence type="inferred from homology"/>
<name>A0A388SB81_9BURK</name>
<comment type="similarity">
    <text evidence="3 13">Belongs to the guanylate kinase family.</text>
</comment>
<dbReference type="GO" id="GO:0005524">
    <property type="term" value="F:ATP binding"/>
    <property type="evidence" value="ECO:0007669"/>
    <property type="project" value="UniProtKB-UniRule"/>
</dbReference>
<evidence type="ECO:0000256" key="7">
    <source>
        <dbReference type="ARBA" id="ARBA00022679"/>
    </source>
</evidence>
<dbReference type="RefSeq" id="WP_116269922.1">
    <property type="nucleotide sequence ID" value="NZ_BGZJ01000001.1"/>
</dbReference>
<comment type="caution">
    <text evidence="15">The sequence shown here is derived from an EMBL/GenBank/DDBJ whole genome shotgun (WGS) entry which is preliminary data.</text>
</comment>
<protein>
    <recommendedName>
        <fullName evidence="5 13">Guanylate kinase</fullName>
        <ecNumber evidence="4 13">2.7.4.8</ecNumber>
    </recommendedName>
    <alternativeName>
        <fullName evidence="11 13">GMP kinase</fullName>
    </alternativeName>
</protein>
<comment type="catalytic activity">
    <reaction evidence="12 13">
        <text>GMP + ATP = GDP + ADP</text>
        <dbReference type="Rhea" id="RHEA:20780"/>
        <dbReference type="ChEBI" id="CHEBI:30616"/>
        <dbReference type="ChEBI" id="CHEBI:58115"/>
        <dbReference type="ChEBI" id="CHEBI:58189"/>
        <dbReference type="ChEBI" id="CHEBI:456216"/>
        <dbReference type="EC" id="2.7.4.8"/>
    </reaction>
</comment>
<comment type="function">
    <text evidence="1 13">Essential for recycling GMP and indirectly, cGMP.</text>
</comment>
<dbReference type="Proteomes" id="UP000266091">
    <property type="component" value="Unassembled WGS sequence"/>
</dbReference>
<evidence type="ECO:0000256" key="3">
    <source>
        <dbReference type="ARBA" id="ARBA00005790"/>
    </source>
</evidence>
<evidence type="ECO:0000256" key="10">
    <source>
        <dbReference type="ARBA" id="ARBA00022840"/>
    </source>
</evidence>
<evidence type="ECO:0000256" key="5">
    <source>
        <dbReference type="ARBA" id="ARBA00016296"/>
    </source>
</evidence>
<dbReference type="HAMAP" id="MF_00328">
    <property type="entry name" value="Guanylate_kinase"/>
    <property type="match status" value="1"/>
</dbReference>
<keyword evidence="16" id="KW-1185">Reference proteome</keyword>
<dbReference type="EC" id="2.7.4.8" evidence="4 13"/>
<keyword evidence="8 13" id="KW-0547">Nucleotide-binding</keyword>
<dbReference type="InterPro" id="IPR008144">
    <property type="entry name" value="Guanylate_kin-like_dom"/>
</dbReference>
<dbReference type="Gene3D" id="3.40.50.300">
    <property type="entry name" value="P-loop containing nucleotide triphosphate hydrolases"/>
    <property type="match status" value="2"/>
</dbReference>
<dbReference type="AlphaFoldDB" id="A0A388SB81"/>
<organism evidence="15 16">
    <name type="scientific">Mesosutterella multiformis</name>
    <dbReference type="NCBI Taxonomy" id="2259133"/>
    <lineage>
        <taxon>Bacteria</taxon>
        <taxon>Pseudomonadati</taxon>
        <taxon>Pseudomonadota</taxon>
        <taxon>Betaproteobacteria</taxon>
        <taxon>Burkholderiales</taxon>
        <taxon>Sutterellaceae</taxon>
        <taxon>Mesosutterella</taxon>
    </lineage>
</organism>
<dbReference type="PANTHER" id="PTHR23117:SF13">
    <property type="entry name" value="GUANYLATE KINASE"/>
    <property type="match status" value="1"/>
</dbReference>
<evidence type="ECO:0000313" key="15">
    <source>
        <dbReference type="EMBL" id="GBO93567.1"/>
    </source>
</evidence>
<dbReference type="GO" id="GO:0005829">
    <property type="term" value="C:cytosol"/>
    <property type="evidence" value="ECO:0007669"/>
    <property type="project" value="TreeGrafter"/>
</dbReference>
<evidence type="ECO:0000256" key="4">
    <source>
        <dbReference type="ARBA" id="ARBA00012961"/>
    </source>
</evidence>
<dbReference type="Gene3D" id="3.30.63.10">
    <property type="entry name" value="Guanylate Kinase phosphate binding domain"/>
    <property type="match status" value="1"/>
</dbReference>
<dbReference type="CDD" id="cd00071">
    <property type="entry name" value="GMPK"/>
    <property type="match status" value="1"/>
</dbReference>
<reference evidence="15 16" key="1">
    <citation type="journal article" date="2018" name="Int. J. Syst. Evol. Microbiol.">
        <title>Mesosutterella multiformis gen. nov., sp. nov., a member of the family Sutterellaceae and Sutterella megalosphaeroides sp. nov., isolated from human faeces.</title>
        <authorList>
            <person name="Sakamoto M."/>
            <person name="Ikeyama N."/>
            <person name="Kunihiro T."/>
            <person name="Iino T."/>
            <person name="Yuki M."/>
            <person name="Ohkuma M."/>
        </authorList>
    </citation>
    <scope>NUCLEOTIDE SEQUENCE [LARGE SCALE GENOMIC DNA]</scope>
    <source>
        <strain evidence="15 16">4NBBH2</strain>
    </source>
</reference>
<dbReference type="SMART" id="SM00072">
    <property type="entry name" value="GuKc"/>
    <property type="match status" value="1"/>
</dbReference>
<dbReference type="EMBL" id="BGZJ01000001">
    <property type="protein sequence ID" value="GBO93567.1"/>
    <property type="molecule type" value="Genomic_DNA"/>
</dbReference>
<dbReference type="InterPro" id="IPR020590">
    <property type="entry name" value="Guanylate_kinase_CS"/>
</dbReference>
<evidence type="ECO:0000256" key="6">
    <source>
        <dbReference type="ARBA" id="ARBA00022490"/>
    </source>
</evidence>
<dbReference type="InterPro" id="IPR008145">
    <property type="entry name" value="GK/Ca_channel_bsu"/>
</dbReference>
<sequence length="210" mass="23632">MDNSKAKGLLFLVSAPSGAGKSSLVHDLITKDPKVHLSISYTTREVRPGEQNGVDYHFISQEDFEERKKNHEFLEWAFVHGNYYGTSRLWIEQELAAGYDVMLEIDWQGALQVKKIFPEVISTFILPPSIEALKQRLVGRGTDAPEVIARRLKGAGAEIVHAPQFDYVIINNDFNQASCELQSIIRAARLRYECQARREQALFASLGVPA</sequence>